<sequence>MSANPWIYILVMAGVTYLIRALPLTLIRREIRNPFLRSFLYYVPYVTLTAMTIPAIFSATANPLSASVGLAAALGLAYWGKSLLTTAAGACLAVFAVEFLQKIL</sequence>
<reference evidence="2" key="2">
    <citation type="journal article" date="2021" name="PeerJ">
        <title>Extensive microbial diversity within the chicken gut microbiome revealed by metagenomics and culture.</title>
        <authorList>
            <person name="Gilroy R."/>
            <person name="Ravi A."/>
            <person name="Getino M."/>
            <person name="Pursley I."/>
            <person name="Horton D.L."/>
            <person name="Alikhan N.F."/>
            <person name="Baker D."/>
            <person name="Gharbi K."/>
            <person name="Hall N."/>
            <person name="Watson M."/>
            <person name="Adriaenssens E.M."/>
            <person name="Foster-Nyarko E."/>
            <person name="Jarju S."/>
            <person name="Secka A."/>
            <person name="Antonio M."/>
            <person name="Oren A."/>
            <person name="Chaudhuri R.R."/>
            <person name="La Ragione R."/>
            <person name="Hildebrand F."/>
            <person name="Pallen M.J."/>
        </authorList>
    </citation>
    <scope>NUCLEOTIDE SEQUENCE</scope>
    <source>
        <strain evidence="2">ChiHcec3-11533</strain>
    </source>
</reference>
<reference evidence="2" key="1">
    <citation type="submission" date="2020-10" db="EMBL/GenBank/DDBJ databases">
        <authorList>
            <person name="Gilroy R."/>
        </authorList>
    </citation>
    <scope>NUCLEOTIDE SEQUENCE</scope>
    <source>
        <strain evidence="2">ChiHcec3-11533</strain>
    </source>
</reference>
<comment type="caution">
    <text evidence="2">The sequence shown here is derived from an EMBL/GenBank/DDBJ whole genome shotgun (WGS) entry which is preliminary data.</text>
</comment>
<evidence type="ECO:0000313" key="2">
    <source>
        <dbReference type="EMBL" id="HIU33672.1"/>
    </source>
</evidence>
<dbReference type="AlphaFoldDB" id="A0A9D1LCH1"/>
<feature type="transmembrane region" description="Helical" evidence="1">
    <location>
        <begin position="39"/>
        <end position="57"/>
    </location>
</feature>
<organism evidence="2 3">
    <name type="scientific">Candidatus Pullichristensenella excrementigallinarum</name>
    <dbReference type="NCBI Taxonomy" id="2840907"/>
    <lineage>
        <taxon>Bacteria</taxon>
        <taxon>Bacillati</taxon>
        <taxon>Bacillota</taxon>
        <taxon>Clostridia</taxon>
        <taxon>Candidatus Pullichristensenella</taxon>
    </lineage>
</organism>
<accession>A0A9D1LCH1</accession>
<feature type="transmembrane region" description="Helical" evidence="1">
    <location>
        <begin position="6"/>
        <end position="27"/>
    </location>
</feature>
<keyword evidence="1" id="KW-0812">Transmembrane</keyword>
<name>A0A9D1LCH1_9FIRM</name>
<gene>
    <name evidence="2" type="ORF">IAB02_03830</name>
</gene>
<keyword evidence="1" id="KW-0472">Membrane</keyword>
<evidence type="ECO:0000313" key="3">
    <source>
        <dbReference type="Proteomes" id="UP000824072"/>
    </source>
</evidence>
<feature type="transmembrane region" description="Helical" evidence="1">
    <location>
        <begin position="77"/>
        <end position="100"/>
    </location>
</feature>
<dbReference type="InterPro" id="IPR008407">
    <property type="entry name" value="Brnchd-chn_aa_trnsp_AzlD"/>
</dbReference>
<protein>
    <submittedName>
        <fullName evidence="2">AzlD domain-containing protein</fullName>
    </submittedName>
</protein>
<dbReference type="Pfam" id="PF05437">
    <property type="entry name" value="AzlD"/>
    <property type="match status" value="1"/>
</dbReference>
<dbReference type="Proteomes" id="UP000824072">
    <property type="component" value="Unassembled WGS sequence"/>
</dbReference>
<keyword evidence="1" id="KW-1133">Transmembrane helix</keyword>
<dbReference type="EMBL" id="DVMU01000085">
    <property type="protein sequence ID" value="HIU33672.1"/>
    <property type="molecule type" value="Genomic_DNA"/>
</dbReference>
<proteinExistence type="predicted"/>
<evidence type="ECO:0000256" key="1">
    <source>
        <dbReference type="SAM" id="Phobius"/>
    </source>
</evidence>